<protein>
    <submittedName>
        <fullName evidence="2">Uncharacterized protein</fullName>
    </submittedName>
</protein>
<evidence type="ECO:0000256" key="1">
    <source>
        <dbReference type="SAM" id="MobiDB-lite"/>
    </source>
</evidence>
<dbReference type="EMBL" id="AP019860">
    <property type="protein sequence ID" value="BBM82751.1"/>
    <property type="molecule type" value="Genomic_DNA"/>
</dbReference>
<keyword evidence="3" id="KW-1185">Reference proteome</keyword>
<proteinExistence type="predicted"/>
<evidence type="ECO:0000313" key="3">
    <source>
        <dbReference type="Proteomes" id="UP000326354"/>
    </source>
</evidence>
<dbReference type="KEGG" id="uam:UABAM_01094"/>
<sequence>MRLFILILLTLNITIYSQEQPQQNPKEDVAKKIDANSVEKGDDVDEEKNNKNLEAHENNKGEDREKKDEQVDNNKSDEKNKGANREENDEQQVEVKEKPKPQRHRIIVIGKLVKTKPLTMKKPSEYVLEDDMLYKGADYYVGDLYIHSTKKRDLSDLENRVVMVHGYLEKDLNKVLEVIGECPENYGEQESMQQIRSDWVDDETGYSIGHSSTEALKQVSYVRYYKIQKCKGFRAKKYLDSKKVEIIFHNHLRKSISDLKLVAHYESVFGKPVPMYQDKKIASLSPGEKASFVIPMTIASIKKYRLHAVKACADANDLHIDINEIIENE</sequence>
<gene>
    <name evidence="2" type="ORF">UABAM_01094</name>
</gene>
<feature type="compositionally biased region" description="Basic and acidic residues" evidence="1">
    <location>
        <begin position="25"/>
        <end position="86"/>
    </location>
</feature>
<dbReference type="AlphaFoldDB" id="A0A5S9IJX6"/>
<dbReference type="RefSeq" id="WP_151966984.1">
    <property type="nucleotide sequence ID" value="NZ_AP019860.1"/>
</dbReference>
<accession>A0A5S9IJX6</accession>
<reference evidence="2 3" key="1">
    <citation type="submission" date="2019-08" db="EMBL/GenBank/DDBJ databases">
        <title>Complete genome sequence of Candidatus Uab amorphum.</title>
        <authorList>
            <person name="Shiratori T."/>
            <person name="Suzuki S."/>
            <person name="Kakizawa Y."/>
            <person name="Ishida K."/>
        </authorList>
    </citation>
    <scope>NUCLEOTIDE SEQUENCE [LARGE SCALE GENOMIC DNA]</scope>
    <source>
        <strain evidence="2 3">SRT547</strain>
    </source>
</reference>
<dbReference type="Proteomes" id="UP000326354">
    <property type="component" value="Chromosome"/>
</dbReference>
<evidence type="ECO:0000313" key="2">
    <source>
        <dbReference type="EMBL" id="BBM82751.1"/>
    </source>
</evidence>
<feature type="region of interest" description="Disordered" evidence="1">
    <location>
        <begin position="19"/>
        <end position="101"/>
    </location>
</feature>
<organism evidence="2 3">
    <name type="scientific">Uabimicrobium amorphum</name>
    <dbReference type="NCBI Taxonomy" id="2596890"/>
    <lineage>
        <taxon>Bacteria</taxon>
        <taxon>Pseudomonadati</taxon>
        <taxon>Planctomycetota</taxon>
        <taxon>Candidatus Uabimicrobiia</taxon>
        <taxon>Candidatus Uabimicrobiales</taxon>
        <taxon>Candidatus Uabimicrobiaceae</taxon>
        <taxon>Candidatus Uabimicrobium</taxon>
    </lineage>
</organism>
<name>A0A5S9IJX6_UABAM</name>